<dbReference type="Proteomes" id="UP001596122">
    <property type="component" value="Unassembled WGS sequence"/>
</dbReference>
<evidence type="ECO:0000259" key="1">
    <source>
        <dbReference type="PROSITE" id="PS51819"/>
    </source>
</evidence>
<proteinExistence type="predicted"/>
<evidence type="ECO:0000313" key="3">
    <source>
        <dbReference type="Proteomes" id="UP001596122"/>
    </source>
</evidence>
<dbReference type="RefSeq" id="WP_340269592.1">
    <property type="nucleotide sequence ID" value="NZ_JBBEOG010000004.1"/>
</dbReference>
<name>A0ABW0GPT7_9MICO</name>
<dbReference type="InterPro" id="IPR004360">
    <property type="entry name" value="Glyas_Fos-R_dOase_dom"/>
</dbReference>
<gene>
    <name evidence="2" type="ORF">ACFPJ6_12670</name>
</gene>
<dbReference type="InterPro" id="IPR029068">
    <property type="entry name" value="Glyas_Bleomycin-R_OHBP_Dase"/>
</dbReference>
<dbReference type="Gene3D" id="3.10.180.10">
    <property type="entry name" value="2,3-Dihydroxybiphenyl 1,2-Dioxygenase, domain 1"/>
    <property type="match status" value="1"/>
</dbReference>
<dbReference type="Pfam" id="PF00903">
    <property type="entry name" value="Glyoxalase"/>
    <property type="match status" value="1"/>
</dbReference>
<reference evidence="3" key="1">
    <citation type="journal article" date="2019" name="Int. J. Syst. Evol. Microbiol.">
        <title>The Global Catalogue of Microorganisms (GCM) 10K type strain sequencing project: providing services to taxonomists for standard genome sequencing and annotation.</title>
        <authorList>
            <consortium name="The Broad Institute Genomics Platform"/>
            <consortium name="The Broad Institute Genome Sequencing Center for Infectious Disease"/>
            <person name="Wu L."/>
            <person name="Ma J."/>
        </authorList>
    </citation>
    <scope>NUCLEOTIDE SEQUENCE [LARGE SCALE GENOMIC DNA]</scope>
    <source>
        <strain evidence="3">CCUG 43114</strain>
    </source>
</reference>
<dbReference type="SUPFAM" id="SSF54593">
    <property type="entry name" value="Glyoxalase/Bleomycin resistance protein/Dihydroxybiphenyl dioxygenase"/>
    <property type="match status" value="1"/>
</dbReference>
<comment type="caution">
    <text evidence="2">The sequence shown here is derived from an EMBL/GenBank/DDBJ whole genome shotgun (WGS) entry which is preliminary data.</text>
</comment>
<dbReference type="EMBL" id="JBHSLD010000009">
    <property type="protein sequence ID" value="MFC5381644.1"/>
    <property type="molecule type" value="Genomic_DNA"/>
</dbReference>
<protein>
    <submittedName>
        <fullName evidence="2">VOC family protein</fullName>
    </submittedName>
</protein>
<keyword evidence="3" id="KW-1185">Reference proteome</keyword>
<evidence type="ECO:0000313" key="2">
    <source>
        <dbReference type="EMBL" id="MFC5381644.1"/>
    </source>
</evidence>
<organism evidence="2 3">
    <name type="scientific">Aquipuribacter nitratireducens</name>
    <dbReference type="NCBI Taxonomy" id="650104"/>
    <lineage>
        <taxon>Bacteria</taxon>
        <taxon>Bacillati</taxon>
        <taxon>Actinomycetota</taxon>
        <taxon>Actinomycetes</taxon>
        <taxon>Micrococcales</taxon>
        <taxon>Intrasporangiaceae</taxon>
        <taxon>Aquipuribacter</taxon>
    </lineage>
</organism>
<feature type="domain" description="VOC" evidence="1">
    <location>
        <begin position="9"/>
        <end position="133"/>
    </location>
</feature>
<accession>A0ABW0GPT7</accession>
<dbReference type="InterPro" id="IPR037523">
    <property type="entry name" value="VOC_core"/>
</dbReference>
<sequence>MVESPAPVRQLRLVVATEDAEAAVAFFRDVLGMPVEEAYDGPDGAQVTILGAGRATLEIANPAQQRYIDDVEVGRQVAGTWRVALEVPDAAAASEAAAAGGAAEVAPPTRTPWDSLNARFDAPGGIHLTLFQEFGDASA</sequence>
<dbReference type="PROSITE" id="PS51819">
    <property type="entry name" value="VOC"/>
    <property type="match status" value="1"/>
</dbReference>